<dbReference type="InterPro" id="IPR052159">
    <property type="entry name" value="Competence_DNA_uptake"/>
</dbReference>
<comment type="caution">
    <text evidence="3">The sequence shown here is derived from an EMBL/GenBank/DDBJ whole genome shotgun (WGS) entry which is preliminary data.</text>
</comment>
<dbReference type="InterPro" id="IPR036866">
    <property type="entry name" value="RibonucZ/Hydroxyglut_hydro"/>
</dbReference>
<name>A0ABQ5XAR9_9GAMM</name>
<feature type="region of interest" description="Disordered" evidence="2">
    <location>
        <begin position="155"/>
        <end position="195"/>
    </location>
</feature>
<dbReference type="PANTHER" id="PTHR30619">
    <property type="entry name" value="DNA INTERNALIZATION/COMPETENCE PROTEIN COMEC/REC2"/>
    <property type="match status" value="1"/>
</dbReference>
<dbReference type="PANTHER" id="PTHR30619:SF1">
    <property type="entry name" value="RECOMBINATION PROTEIN 2"/>
    <property type="match status" value="1"/>
</dbReference>
<dbReference type="SUPFAM" id="SSF56281">
    <property type="entry name" value="Metallo-hydrolase/oxidoreductase"/>
    <property type="match status" value="2"/>
</dbReference>
<gene>
    <name evidence="3" type="ORF">GCM10007898_12850</name>
</gene>
<evidence type="ECO:0000313" key="4">
    <source>
        <dbReference type="Proteomes" id="UP001156627"/>
    </source>
</evidence>
<feature type="coiled-coil region" evidence="1">
    <location>
        <begin position="248"/>
        <end position="329"/>
    </location>
</feature>
<keyword evidence="1" id="KW-0175">Coiled coil</keyword>
<evidence type="ECO:0000256" key="1">
    <source>
        <dbReference type="SAM" id="Coils"/>
    </source>
</evidence>
<protein>
    <recommendedName>
        <fullName evidence="5">Metallo-beta-lactamase superfamily protein</fullName>
    </recommendedName>
</protein>
<keyword evidence="4" id="KW-1185">Reference proteome</keyword>
<dbReference type="RefSeq" id="WP_284331163.1">
    <property type="nucleotide sequence ID" value="NZ_BSOA01000010.1"/>
</dbReference>
<evidence type="ECO:0000256" key="2">
    <source>
        <dbReference type="SAM" id="MobiDB-lite"/>
    </source>
</evidence>
<dbReference type="EMBL" id="BSOA01000010">
    <property type="protein sequence ID" value="GLQ87718.1"/>
    <property type="molecule type" value="Genomic_DNA"/>
</dbReference>
<dbReference type="Gene3D" id="3.60.15.10">
    <property type="entry name" value="Ribonuclease Z/Hydroxyacylglutathione hydrolase-like"/>
    <property type="match status" value="1"/>
</dbReference>
<accession>A0ABQ5XAR9</accession>
<evidence type="ECO:0008006" key="5">
    <source>
        <dbReference type="Google" id="ProtNLM"/>
    </source>
</evidence>
<dbReference type="Proteomes" id="UP001156627">
    <property type="component" value="Unassembled WGS sequence"/>
</dbReference>
<proteinExistence type="predicted"/>
<sequence>MKMVVSRIEFRPVGQGAFIRGQVKIKDFASQGPIKHFRWVYDCGADAKKEIIDASVHDLATDWTTKEALDVLVISHFDKDHISGLPTLLTRYKFRRILMPHLPRLVRLCAVLEHLAEENMTRAVELLDFADDPLRYVNRMGGDDVTQIVLVDAPESQEPPGQEESDDVGDNTTTALPESDYGEQTRPDTTGKGGLRLISSGRPLIRTEMWELVPYVDAAARTLLNFATQDHSELESKLKDIWQARDDFNEATENARAADDSVKQAQNDVVAAKKEVADAELSKDGVFINVNLPLRQQQKVMEALLVEENEALKAAKKTLGETKKKMEREIGQLKTLVYAKMHKAKKRAQRPSREAALDRKRGLTAEEKNAISLMIYMGAITERGGLTCAKVGAGYVYDSFASPNLYHEGINGDGFLLTGDAGLRDAEAVDQLMTHLTRNRIKRLAVLQVPHHGSKNNSSQYTASKLFAPFNVMNANPFGRYGHPHEEVVKLFSGYPHKQVSLANARAFDAFSVVTAETTANYPHEEVLPWLWEEGWLW</sequence>
<evidence type="ECO:0000313" key="3">
    <source>
        <dbReference type="EMBL" id="GLQ87718.1"/>
    </source>
</evidence>
<reference evidence="4" key="1">
    <citation type="journal article" date="2019" name="Int. J. Syst. Evol. Microbiol.">
        <title>The Global Catalogue of Microorganisms (GCM) 10K type strain sequencing project: providing services to taxonomists for standard genome sequencing and annotation.</title>
        <authorList>
            <consortium name="The Broad Institute Genomics Platform"/>
            <consortium name="The Broad Institute Genome Sequencing Center for Infectious Disease"/>
            <person name="Wu L."/>
            <person name="Ma J."/>
        </authorList>
    </citation>
    <scope>NUCLEOTIDE SEQUENCE [LARGE SCALE GENOMIC DNA]</scope>
    <source>
        <strain evidence="4">NBRC 111981</strain>
    </source>
</reference>
<organism evidence="3 4">
    <name type="scientific">Dyella flagellata</name>
    <dbReference type="NCBI Taxonomy" id="1867833"/>
    <lineage>
        <taxon>Bacteria</taxon>
        <taxon>Pseudomonadati</taxon>
        <taxon>Pseudomonadota</taxon>
        <taxon>Gammaproteobacteria</taxon>
        <taxon>Lysobacterales</taxon>
        <taxon>Rhodanobacteraceae</taxon>
        <taxon>Dyella</taxon>
    </lineage>
</organism>